<keyword evidence="4" id="KW-1185">Reference proteome</keyword>
<dbReference type="InterPro" id="IPR040239">
    <property type="entry name" value="HcpB-like"/>
</dbReference>
<evidence type="ECO:0000313" key="4">
    <source>
        <dbReference type="Proteomes" id="UP001611383"/>
    </source>
</evidence>
<dbReference type="Proteomes" id="UP001611383">
    <property type="component" value="Chromosome"/>
</dbReference>
<reference evidence="3 4" key="1">
    <citation type="submission" date="2019-08" db="EMBL/GenBank/DDBJ databases">
        <title>Archangium and Cystobacter genomes.</title>
        <authorList>
            <person name="Chen I.-C.K."/>
            <person name="Wielgoss S."/>
        </authorList>
    </citation>
    <scope>NUCLEOTIDE SEQUENCE [LARGE SCALE GENOMIC DNA]</scope>
    <source>
        <strain evidence="3 4">Cbm 6</strain>
    </source>
</reference>
<evidence type="ECO:0000313" key="3">
    <source>
        <dbReference type="EMBL" id="WNG45916.1"/>
    </source>
</evidence>
<evidence type="ECO:0000256" key="2">
    <source>
        <dbReference type="ARBA" id="ARBA00022737"/>
    </source>
</evidence>
<dbReference type="InterPro" id="IPR011990">
    <property type="entry name" value="TPR-like_helical_dom_sf"/>
</dbReference>
<comment type="similarity">
    <text evidence="1">Belongs to the hcp beta-lactamase family.</text>
</comment>
<dbReference type="EMBL" id="CP043494">
    <property type="protein sequence ID" value="WNG45916.1"/>
    <property type="molecule type" value="Genomic_DNA"/>
</dbReference>
<dbReference type="RefSeq" id="WP_395821725.1">
    <property type="nucleotide sequence ID" value="NZ_CP043494.1"/>
</dbReference>
<gene>
    <name evidence="3" type="ORF">F0U60_18710</name>
</gene>
<evidence type="ECO:0000256" key="1">
    <source>
        <dbReference type="ARBA" id="ARBA00008486"/>
    </source>
</evidence>
<dbReference type="Pfam" id="PF08238">
    <property type="entry name" value="Sel1"/>
    <property type="match status" value="2"/>
</dbReference>
<sequence>MDATREGIKAALWGSALTMGLFVLAGCGTPNGAIHPGSAPAEEAPKQACSDATSCRDTLRELRGVTPMSPCELRMRAEVARKACSLGVAEGCTALGRMEPGLARSLFQRACELGDGEGCARQGLLTLLGEGVLQDESAGLAELQAACDTYPRAACGIAALGLDEAARRREGTPEWEWIALFAQRGCDAGDGLACQLLGDAFLAGQGVSQDMDKAFDLYARACEAGNGTACVNQGMISRQYGAEEGGAAPRADDLFSRGCALGSSEACRLLVVESLTRQEGVKDDAAQQALFRQACDRGAAMGCLALYDALKHQPRAPGTSLELSGLLKRACRFGEAQACEFLEDISRVSQRQCGAGSASACGVLGALMTSQPTFGSEAAEGMRLLQRACLEGDATSCSLVRELAPRSEELTCRVE</sequence>
<dbReference type="PROSITE" id="PS51257">
    <property type="entry name" value="PROKAR_LIPOPROTEIN"/>
    <property type="match status" value="1"/>
</dbReference>
<organism evidence="3 4">
    <name type="scientific">Archangium minus</name>
    <dbReference type="NCBI Taxonomy" id="83450"/>
    <lineage>
        <taxon>Bacteria</taxon>
        <taxon>Pseudomonadati</taxon>
        <taxon>Myxococcota</taxon>
        <taxon>Myxococcia</taxon>
        <taxon>Myxococcales</taxon>
        <taxon>Cystobacterineae</taxon>
        <taxon>Archangiaceae</taxon>
        <taxon>Archangium</taxon>
    </lineage>
</organism>
<dbReference type="Gene3D" id="1.25.40.10">
    <property type="entry name" value="Tetratricopeptide repeat domain"/>
    <property type="match status" value="2"/>
</dbReference>
<proteinExistence type="inferred from homology"/>
<dbReference type="PANTHER" id="PTHR13891:SF1">
    <property type="entry name" value="CYTOCHROME C OXIDASE ASSEMBLY FACTOR 7"/>
    <property type="match status" value="1"/>
</dbReference>
<accession>A0ABY9WQ43</accession>
<dbReference type="SUPFAM" id="SSF81901">
    <property type="entry name" value="HCP-like"/>
    <property type="match status" value="1"/>
</dbReference>
<dbReference type="SMART" id="SM00671">
    <property type="entry name" value="SEL1"/>
    <property type="match status" value="4"/>
</dbReference>
<dbReference type="PANTHER" id="PTHR13891">
    <property type="entry name" value="CYTOCHROME C OXIDASE ASSEMBLY FACTOR 7"/>
    <property type="match status" value="1"/>
</dbReference>
<protein>
    <submittedName>
        <fullName evidence="3">Sel1 repeat family protein</fullName>
    </submittedName>
</protein>
<keyword evidence="2" id="KW-0677">Repeat</keyword>
<dbReference type="InterPro" id="IPR006597">
    <property type="entry name" value="Sel1-like"/>
</dbReference>
<name>A0ABY9WQ43_9BACT</name>